<feature type="compositionally biased region" description="Basic and acidic residues" evidence="1">
    <location>
        <begin position="18"/>
        <end position="40"/>
    </location>
</feature>
<reference evidence="3 4" key="1">
    <citation type="submission" date="2016-03" db="EMBL/GenBank/DDBJ databases">
        <title>Shallow-sea hydrothermal system.</title>
        <authorList>
            <person name="Tang K."/>
        </authorList>
    </citation>
    <scope>NUCLEOTIDE SEQUENCE [LARGE SCALE GENOMIC DNA]</scope>
    <source>
        <strain evidence="3 4">JLT9</strain>
    </source>
</reference>
<feature type="transmembrane region" description="Helical" evidence="2">
    <location>
        <begin position="225"/>
        <end position="244"/>
    </location>
</feature>
<keyword evidence="4" id="KW-1185">Reference proteome</keyword>
<gene>
    <name evidence="3" type="ORF">SGUI_0922</name>
</gene>
<evidence type="ECO:0000313" key="3">
    <source>
        <dbReference type="EMBL" id="ANS78318.1"/>
    </source>
</evidence>
<keyword evidence="2" id="KW-0812">Transmembrane</keyword>
<dbReference type="Proteomes" id="UP000092482">
    <property type="component" value="Chromosome"/>
</dbReference>
<feature type="region of interest" description="Disordered" evidence="1">
    <location>
        <begin position="1"/>
        <end position="40"/>
    </location>
</feature>
<feature type="transmembrane region" description="Helical" evidence="2">
    <location>
        <begin position="352"/>
        <end position="373"/>
    </location>
</feature>
<sequence length="380" mass="39925">MPIIGEDRPDVEDTTVEELARRQEEAEAELAARRDTAERELRSRQAVLDRAERRLAQRHGRSSVQRELDLAEQEQRSGIRGSRVAVWAWGLGVALLVLGVISSGPDTDPADREALGTTDEVRVAWLRVAVAADEAWALTASGEDLTLDSGRPGDTVSLAEEASDIEGGIPLHQQVMTASFEGMTAEPGSSAATAAWTEVHTLSLGVVRQDAVADLFHESIRPDRLAVGLLALGGAGLVVTLVVALRRRAGWQAAAAGGAVVLTLVTLVQVDAQTAPSYADAAAEHRAAQVELTDITTGLHEEVSALLDGPQTDPSAALDLAREGSERFEEVATQVADERDDMLGALAQQQSASAPVAAAGLGAAALAGAAFALPGRRKDR</sequence>
<dbReference type="STRING" id="1758689.SGUI_0922"/>
<accession>A0A1B1NA76</accession>
<dbReference type="AlphaFoldDB" id="A0A1B1NA76"/>
<keyword evidence="2" id="KW-0472">Membrane</keyword>
<proteinExistence type="predicted"/>
<evidence type="ECO:0000313" key="4">
    <source>
        <dbReference type="Proteomes" id="UP000092482"/>
    </source>
</evidence>
<feature type="transmembrane region" description="Helical" evidence="2">
    <location>
        <begin position="251"/>
        <end position="270"/>
    </location>
</feature>
<dbReference type="EMBL" id="CP014989">
    <property type="protein sequence ID" value="ANS78318.1"/>
    <property type="molecule type" value="Genomic_DNA"/>
</dbReference>
<protein>
    <submittedName>
        <fullName evidence="3">Uncharacterized protein</fullName>
    </submittedName>
</protein>
<feature type="transmembrane region" description="Helical" evidence="2">
    <location>
        <begin position="84"/>
        <end position="102"/>
    </location>
</feature>
<name>A0A1B1NA76_9MICO</name>
<evidence type="ECO:0000256" key="1">
    <source>
        <dbReference type="SAM" id="MobiDB-lite"/>
    </source>
</evidence>
<evidence type="ECO:0000256" key="2">
    <source>
        <dbReference type="SAM" id="Phobius"/>
    </source>
</evidence>
<keyword evidence="2" id="KW-1133">Transmembrane helix</keyword>
<organism evidence="3 4">
    <name type="scientific">Serinicoccus hydrothermalis</name>
    <dbReference type="NCBI Taxonomy" id="1758689"/>
    <lineage>
        <taxon>Bacteria</taxon>
        <taxon>Bacillati</taxon>
        <taxon>Actinomycetota</taxon>
        <taxon>Actinomycetes</taxon>
        <taxon>Micrococcales</taxon>
        <taxon>Ornithinimicrobiaceae</taxon>
        <taxon>Serinicoccus</taxon>
    </lineage>
</organism>
<dbReference type="KEGG" id="serj:SGUI_0922"/>